<dbReference type="Proteomes" id="UP000003824">
    <property type="component" value="Unassembled WGS sequence"/>
</dbReference>
<dbReference type="eggNOG" id="ENOG502Z8N0">
    <property type="taxonomic scope" value="Bacteria"/>
</dbReference>
<evidence type="ECO:0000313" key="3">
    <source>
        <dbReference type="Proteomes" id="UP000003824"/>
    </source>
</evidence>
<feature type="region of interest" description="Disordered" evidence="1">
    <location>
        <begin position="182"/>
        <end position="205"/>
    </location>
</feature>
<organism evidence="2 3">
    <name type="scientific">Streptomyces viridosporus (strain ATCC 14672 / DSM 40746 / JCM 4963 / KCTC 9882 / NRRL B-12104 / FH 1290)</name>
    <name type="common">Streptomyces ghanaensis</name>
    <dbReference type="NCBI Taxonomy" id="566461"/>
    <lineage>
        <taxon>Bacteria</taxon>
        <taxon>Bacillati</taxon>
        <taxon>Actinomycetota</taxon>
        <taxon>Actinomycetes</taxon>
        <taxon>Kitasatosporales</taxon>
        <taxon>Streptomycetaceae</taxon>
        <taxon>Streptomyces</taxon>
    </lineage>
</organism>
<evidence type="ECO:0000256" key="1">
    <source>
        <dbReference type="SAM" id="MobiDB-lite"/>
    </source>
</evidence>
<proteinExistence type="predicted"/>
<accession>D6A5W4</accession>
<feature type="compositionally biased region" description="Basic residues" evidence="1">
    <location>
        <begin position="1"/>
        <end position="13"/>
    </location>
</feature>
<gene>
    <name evidence="2" type="ORF">SSFG_01168</name>
</gene>
<evidence type="ECO:0000313" key="2">
    <source>
        <dbReference type="EMBL" id="EFE65915.2"/>
    </source>
</evidence>
<protein>
    <submittedName>
        <fullName evidence="2">Uncharacterized protein</fullName>
    </submittedName>
</protein>
<feature type="region of interest" description="Disordered" evidence="1">
    <location>
        <begin position="1"/>
        <end position="28"/>
    </location>
</feature>
<dbReference type="AlphaFoldDB" id="D6A5W4"/>
<dbReference type="EMBL" id="DS999641">
    <property type="protein sequence ID" value="EFE65915.2"/>
    <property type="molecule type" value="Genomic_DNA"/>
</dbReference>
<sequence>MARVPRGRPRRDRHPVVNGTHAMNRTGGTPDSAFSALRGQLQEAAATFAGGPDALESILLGMVDDVDRAVREPLEIFPVCHHSPASALAMARRLREKQPKVVYLELCEDMAPLLTELRNCRLPVAVQAFAGDVDGFPQEWAPLSVVAPITEASAEYQAIAYALDTPGVELVLVDRSSDHVFQWDPRNEPTAKDTDDDPGTSADGVPEAEAALHGEAVGVEIGDLRPRFAELEEHLLRHGKVRHWSEWWHQYVEVPLGDGDHDTYRQVMFLIGSLFRRLAPGDGARVRVDEDRERYMWTRMRAHLAATGTDPEDCLYVCGAFHAASRVEEFGVHGADTFEISPRTATTWQYGLIPSSHAAIEAQFGLAPGSVSIASTEWTKALKRTRVQPYRLAGQAGAKKSAAKKARGAQVAVPAQEPPAADRLSGFLRRPPVLDALDEAELLGWSVDIVRAARRNGYLASTADAIAVFETSILLAGMRDRAKPTPYDFQDAAVTCIEKDTVPGRRDVRRLVEIMMGGDRIGQVGYEALPPLARDVYDRLAPLELKLQQRGVQRALLDMASRPELRACSDVLWMLRRLLPHGAARPIMGERRLGERSIQESWDLALGTHQRALIELGYEGVSLEQVLEQRLRQEAYGPRATAATVLAAVEDAVLYLGSRRLADELGTHALKVLAAERSVDGAPEVLRRVRALLAYYRTSEPVLPSWIESFAKTGYAHYCTLLPTAFRDEDATVGQVAAMLGFLFSMESLALSLGCDRTQLELAVAQSHPDDPSKTALLWAAQVQLGTLSRAELRARCGALLDNPLVVPAYPRYLSGFVHALEPVPGLADVVVEAVSNAFGRLPDAVLLPWLPLLITTLRSGAADLAPLLIREAGRIFPGRLEALDAWVPS</sequence>
<name>D6A5W4_STRV1</name>
<reference evidence="3" key="1">
    <citation type="submission" date="2008-12" db="EMBL/GenBank/DDBJ databases">
        <title>Annotation of Streptomyces ghanaensis ATCC 14672.</title>
        <authorList>
            <consortium name="The Broad Institute Genome Sequencing Platform"/>
            <consortium name="Broad Institute Microbial Sequencing Center"/>
            <person name="Fischbach M."/>
            <person name="Ward D."/>
            <person name="Young S."/>
            <person name="Kodira C.D."/>
            <person name="Zeng Q."/>
            <person name="Koehrsen M."/>
            <person name="Godfrey P."/>
            <person name="Alvarado L."/>
            <person name="Berlin A.M."/>
            <person name="Borenstein D."/>
            <person name="Chen Z."/>
            <person name="Engels R."/>
            <person name="Freedman E."/>
            <person name="Gellesch M."/>
            <person name="Goldberg J."/>
            <person name="Griggs A."/>
            <person name="Gujja S."/>
            <person name="Heiman D.I."/>
            <person name="Hepburn T.A."/>
            <person name="Howarth C."/>
            <person name="Jen D."/>
            <person name="Larson L."/>
            <person name="Lewis B."/>
            <person name="Mehta T."/>
            <person name="Park D."/>
            <person name="Pearson M."/>
            <person name="Roberts A."/>
            <person name="Saif S."/>
            <person name="Shea T.D."/>
            <person name="Shenoy N."/>
            <person name="Sisk P."/>
            <person name="Stolte C."/>
            <person name="Sykes S.N."/>
            <person name="Walk T."/>
            <person name="White J."/>
            <person name="Yandava C."/>
            <person name="Straight P."/>
            <person name="Clardy J."/>
            <person name="Hung D."/>
            <person name="Kolter R."/>
            <person name="Mekalanos J."/>
            <person name="Walker S."/>
            <person name="Walsh C.T."/>
            <person name="Wieland B.L.C."/>
            <person name="Ilzarbe M."/>
            <person name="Galagan J."/>
            <person name="Nusbaum C."/>
            <person name="Birren B."/>
        </authorList>
    </citation>
    <scope>NUCLEOTIDE SEQUENCE [LARGE SCALE GENOMIC DNA]</scope>
    <source>
        <strain evidence="3">ATCC 14672 / DSM 40746 / JCM 4963 / KCTC 9882 / NRRL B-12104 / FH 1290</strain>
    </source>
</reference>